<dbReference type="Gene3D" id="2.60.40.1230">
    <property type="match status" value="1"/>
</dbReference>
<dbReference type="InterPro" id="IPR001660">
    <property type="entry name" value="SAM"/>
</dbReference>
<dbReference type="CDD" id="cd14240">
    <property type="entry name" value="GAT_GGA3"/>
    <property type="match status" value="1"/>
</dbReference>
<dbReference type="InterPro" id="IPR041198">
    <property type="entry name" value="GGA_N-GAT"/>
</dbReference>
<evidence type="ECO:0000259" key="13">
    <source>
        <dbReference type="PROSITE" id="PS50179"/>
    </source>
</evidence>
<evidence type="ECO:0000256" key="10">
    <source>
        <dbReference type="SAM" id="Coils"/>
    </source>
</evidence>
<dbReference type="InterPro" id="IPR013041">
    <property type="entry name" value="Clathrin_app_Ig-like_sf"/>
</dbReference>
<feature type="coiled-coil region" evidence="10">
    <location>
        <begin position="880"/>
        <end position="917"/>
    </location>
</feature>
<evidence type="ECO:0000259" key="14">
    <source>
        <dbReference type="PROSITE" id="PS50180"/>
    </source>
</evidence>
<dbReference type="EMBL" id="QBIY01012861">
    <property type="protein sequence ID" value="RXN15236.1"/>
    <property type="molecule type" value="Genomic_DNA"/>
</dbReference>
<dbReference type="InterPro" id="IPR027422">
    <property type="entry name" value="GGA1-3"/>
</dbReference>
<dbReference type="Gene3D" id="1.10.150.50">
    <property type="entry name" value="Transcription Factor, Ets-1"/>
    <property type="match status" value="1"/>
</dbReference>
<evidence type="ECO:0000256" key="3">
    <source>
        <dbReference type="ARBA" id="ARBA00008099"/>
    </source>
</evidence>
<evidence type="ECO:0000256" key="11">
    <source>
        <dbReference type="SAM" id="MobiDB-lite"/>
    </source>
</evidence>
<dbReference type="Gene3D" id="1.20.58.160">
    <property type="match status" value="1"/>
</dbReference>
<dbReference type="SUPFAM" id="SSF49348">
    <property type="entry name" value="Clathrin adaptor appendage domain"/>
    <property type="match status" value="1"/>
</dbReference>
<dbReference type="Gene3D" id="1.25.40.90">
    <property type="match status" value="1"/>
</dbReference>
<dbReference type="GO" id="GO:0005802">
    <property type="term" value="C:trans-Golgi network"/>
    <property type="evidence" value="ECO:0007669"/>
    <property type="project" value="InterPro"/>
</dbReference>
<dbReference type="InterPro" id="IPR008942">
    <property type="entry name" value="ENTH_VHS"/>
</dbReference>
<dbReference type="GO" id="GO:0035091">
    <property type="term" value="F:phosphatidylinositol binding"/>
    <property type="evidence" value="ECO:0007669"/>
    <property type="project" value="InterPro"/>
</dbReference>
<evidence type="ECO:0000256" key="4">
    <source>
        <dbReference type="ARBA" id="ARBA00022448"/>
    </source>
</evidence>
<feature type="domain" description="GAE" evidence="14">
    <location>
        <begin position="1249"/>
        <end position="1370"/>
    </location>
</feature>
<dbReference type="InterPro" id="IPR044111">
    <property type="entry name" value="GAT_GGA3"/>
</dbReference>
<organism evidence="17 18">
    <name type="scientific">Labeo rohita</name>
    <name type="common">Indian major carp</name>
    <name type="synonym">Cyprinus rohita</name>
    <dbReference type="NCBI Taxonomy" id="84645"/>
    <lineage>
        <taxon>Eukaryota</taxon>
        <taxon>Metazoa</taxon>
        <taxon>Chordata</taxon>
        <taxon>Craniata</taxon>
        <taxon>Vertebrata</taxon>
        <taxon>Euteleostomi</taxon>
        <taxon>Actinopterygii</taxon>
        <taxon>Neopterygii</taxon>
        <taxon>Teleostei</taxon>
        <taxon>Ostariophysi</taxon>
        <taxon>Cypriniformes</taxon>
        <taxon>Cyprinidae</taxon>
        <taxon>Labeoninae</taxon>
        <taxon>Labeonini</taxon>
        <taxon>Labeo</taxon>
    </lineage>
</organism>
<proteinExistence type="inferred from homology"/>
<evidence type="ECO:0000256" key="8">
    <source>
        <dbReference type="ARBA" id="ARBA00023034"/>
    </source>
</evidence>
<comment type="caution">
    <text evidence="17">The sequence shown here is derived from an EMBL/GenBank/DDBJ whole genome shotgun (WGS) entry which is preliminary data.</text>
</comment>
<dbReference type="PROSITE" id="PS50105">
    <property type="entry name" value="SAM_DOMAIN"/>
    <property type="match status" value="1"/>
</dbReference>
<dbReference type="GO" id="GO:0006893">
    <property type="term" value="P:Golgi to plasma membrane transport"/>
    <property type="evidence" value="ECO:0007669"/>
    <property type="project" value="TreeGrafter"/>
</dbReference>
<evidence type="ECO:0000256" key="5">
    <source>
        <dbReference type="ARBA" id="ARBA00022753"/>
    </source>
</evidence>
<keyword evidence="5" id="KW-0967">Endosome</keyword>
<evidence type="ECO:0000313" key="17">
    <source>
        <dbReference type="EMBL" id="RXN15236.1"/>
    </source>
</evidence>
<accession>A0A498M6Z4</accession>
<evidence type="ECO:0000313" key="18">
    <source>
        <dbReference type="Proteomes" id="UP000290572"/>
    </source>
</evidence>
<dbReference type="GO" id="GO:0031901">
    <property type="term" value="C:early endosome membrane"/>
    <property type="evidence" value="ECO:0007669"/>
    <property type="project" value="UniProtKB-SubCell"/>
</dbReference>
<dbReference type="Pfam" id="PF03127">
    <property type="entry name" value="GAT"/>
    <property type="match status" value="1"/>
</dbReference>
<keyword evidence="8" id="KW-0333">Golgi apparatus</keyword>
<evidence type="ECO:0000256" key="2">
    <source>
        <dbReference type="ARBA" id="ARBA00004220"/>
    </source>
</evidence>
<feature type="domain" description="VHS" evidence="13">
    <location>
        <begin position="696"/>
        <end position="825"/>
    </location>
</feature>
<feature type="region of interest" description="Disordered" evidence="11">
    <location>
        <begin position="1005"/>
        <end position="1066"/>
    </location>
</feature>
<evidence type="ECO:0000256" key="7">
    <source>
        <dbReference type="ARBA" id="ARBA00022927"/>
    </source>
</evidence>
<dbReference type="InterPro" id="IPR038425">
    <property type="entry name" value="GAT_sf"/>
</dbReference>
<keyword evidence="6" id="KW-0832">Ubl conjugation</keyword>
<sequence length="1378" mass="153227">MEFMSWYTGTGGGAGEGGVQEDEVSLGVVQVSTSLKRELREENEDEIAVPSDRPVDIKDWNEDHVRQWLLEIKVDKEAADILYNEKINGASLLLLEMSDLTELHLSMNSKKLIIHNINLLKQNTQQRNDIVTQSYSLKPYPFNRFNAAHRYRENSILDETETGPKDLIQPCHEFKAFINTAEENRMKKYTYEVIRFAAACMNSRTNGTIHFGVADDPHGQILGISVQNTDEFDKQRSHAIEKHFKPEKYVQIAKRCIKPPRFVEVLKADTTSTGKCVIEVDIEPSFIVCDGCYFNTYNVDKNEDVMQEPTAGERKKNDGKSFFIRDGSSSKNLIASVSLKPYEKYIKDMPHLSLLRKDAEEKHLSAVKRSVQGSKLCEMITGGTQSLDRSHFAWYIVVANKSHPVELENLSFLLHMDLVSVLDFDPESAESGLIKLFKERKTNLHSPAQYKITGAVEDIANKLKLTKNTSWVFCNGGINEENPSHADKWSIEKGSSVRDVVSFLCRKDVLPRKKFLTIFLLLSQVSDGKDPLLETFNMFLQEFNGGNQILCISDNETSYNYWKDLIEDRCGVDISTRCIYELSFAEVNGTVLSLWSENRKSSRFLPCGGGSNVVLSKKTEDTLETLSVLCVNQCDGGNEDKQKHEKIFYKGGKVSWWNFYFSEQPGSMPFIKRDKFSYIVNTIIPDICSRKEAYKATHPTNRQEDWEYIIGFCDQINKELEGPQIAVRLLVHKIHSQEWEALQALTVLEACMKNCGRRFHNEIARYRFLNELIKVVSPKYMGDSVSDKVKNKIIEMLYSWTVAFPNEAKIADAYQTLKRQGLVMSDPELTVDKTLIPSPPARPKNPVFDNEDMGKLLAELLRSKNPEDLQEANRLIKNMVKEDEARVQKMTKRSNTLEEVNNNVKLLSEMLSHYDRDRSSDADRELIKELYERCDKLRRTAFKLATEAEDNDSSLGDILKANDDLSRVIGSYKRIVEGQADEGEGEDLRPAASEGCETTGTLIDLAGLDEPSSPPTVPPPSLPPQVPSANSTASPIPVLPPPPRRLAGGHGSQTSSPSHKPPEQQTSLSLLDDELLSLGLNDPPSVPNRPKLDELSGQWTSLQAPDPGLDLFGSISAPSAVFPPTHTPAQNSHTTAVSQGLQDLSMLDFGGGKSVSGLSGIAGGTFGLSGGAMGSAAAPLQPTNPFVSAAVPGSPAVARAQAVTGGSAPGSPFFQPFSSPSHSLQSSPARSSEPSLSNLHVPLESIRPSKVLPVTVYDKDGVRVLMHFAMDCPPGRPDVLVMVVSLLNTAPLPVRNIVLQAAVPKSMRVKLQPPSGTEIAPFNPILPPASITQVMLLANPLKERVRLRYKLTYLLGERQYSEVGELDQFPPAERWGSL</sequence>
<comment type="subcellular location">
    <subcellularLocation>
        <location evidence="2">Early endosome membrane</location>
        <topology evidence="2">Peripheral membrane protein</topology>
    </subcellularLocation>
    <subcellularLocation>
        <location evidence="1">Golgi apparatus</location>
        <location evidence="1">trans-Golgi network membrane</location>
        <topology evidence="1">Peripheral membrane protein</topology>
    </subcellularLocation>
</comment>
<dbReference type="Proteomes" id="UP000290572">
    <property type="component" value="Unassembled WGS sequence"/>
</dbReference>
<dbReference type="PROSITE" id="PS50179">
    <property type="entry name" value="VHS"/>
    <property type="match status" value="1"/>
</dbReference>
<keyword evidence="9" id="KW-0472">Membrane</keyword>
<dbReference type="PANTHER" id="PTHR45905">
    <property type="entry name" value="GOLGI-LOCALIZED, GAMMA-ADAPTIN EAR CONTAINING, ARF BINDING PROTEIN"/>
    <property type="match status" value="1"/>
</dbReference>
<feature type="domain" description="SAM" evidence="12">
    <location>
        <begin position="60"/>
        <end position="106"/>
    </location>
</feature>
<comment type="similarity">
    <text evidence="3">Belongs to the GGA protein family.</text>
</comment>
<dbReference type="Pfam" id="PF18308">
    <property type="entry name" value="GGA_N-GAT"/>
    <property type="match status" value="1"/>
</dbReference>
<dbReference type="Gene3D" id="3.30.950.30">
    <property type="entry name" value="Schlafen, AAA domain"/>
    <property type="match status" value="1"/>
</dbReference>
<evidence type="ECO:0000256" key="9">
    <source>
        <dbReference type="ARBA" id="ARBA00023136"/>
    </source>
</evidence>
<evidence type="ECO:0000256" key="1">
    <source>
        <dbReference type="ARBA" id="ARBA00004150"/>
    </source>
</evidence>
<dbReference type="SUPFAM" id="SSF47769">
    <property type="entry name" value="SAM/Pointed domain"/>
    <property type="match status" value="1"/>
</dbReference>
<protein>
    <submittedName>
        <fullName evidence="17">ADP-ribosylation factor-binding GGA3-like protein</fullName>
    </submittedName>
</protein>
<dbReference type="PANTHER" id="PTHR45905:SF3">
    <property type="entry name" value="ADP-RIBOSYLATION FACTOR-BINDING PROTEIN GGA3"/>
    <property type="match status" value="1"/>
</dbReference>
<evidence type="ECO:0000259" key="12">
    <source>
        <dbReference type="PROSITE" id="PS50105"/>
    </source>
</evidence>
<keyword evidence="10" id="KW-0175">Coiled coil</keyword>
<dbReference type="FunFam" id="2.60.40.1230:FF:000001">
    <property type="entry name" value="ADP-ribosylation factor-binding protein GGA1 isoform 1"/>
    <property type="match status" value="1"/>
</dbReference>
<dbReference type="SMART" id="SM00288">
    <property type="entry name" value="VHS"/>
    <property type="match status" value="1"/>
</dbReference>
<dbReference type="Gene3D" id="1.20.5.170">
    <property type="match status" value="1"/>
</dbReference>
<dbReference type="InterPro" id="IPR002014">
    <property type="entry name" value="VHS_dom"/>
</dbReference>
<dbReference type="STRING" id="84645.A0A498M6Z4"/>
<evidence type="ECO:0000259" key="15">
    <source>
        <dbReference type="PROSITE" id="PS50909"/>
    </source>
</evidence>
<dbReference type="EMBL" id="QBIY01012993">
    <property type="protein sequence ID" value="RXN13223.1"/>
    <property type="molecule type" value="Genomic_DNA"/>
</dbReference>
<name>A0A498M6Z4_LABRO</name>
<dbReference type="GO" id="GO:0043130">
    <property type="term" value="F:ubiquitin binding"/>
    <property type="evidence" value="ECO:0007669"/>
    <property type="project" value="InterPro"/>
</dbReference>
<dbReference type="PROSITE" id="PS50180">
    <property type="entry name" value="GAE"/>
    <property type="match status" value="1"/>
</dbReference>
<keyword evidence="4" id="KW-0813">Transport</keyword>
<reference evidence="17 18" key="1">
    <citation type="submission" date="2018-03" db="EMBL/GenBank/DDBJ databases">
        <title>Draft genome sequence of Rohu Carp (Labeo rohita).</title>
        <authorList>
            <person name="Das P."/>
            <person name="Kushwaha B."/>
            <person name="Joshi C.G."/>
            <person name="Kumar D."/>
            <person name="Nagpure N.S."/>
            <person name="Sahoo L."/>
            <person name="Das S.P."/>
            <person name="Bit A."/>
            <person name="Patnaik S."/>
            <person name="Meher P.K."/>
            <person name="Jayasankar P."/>
            <person name="Koringa P.G."/>
            <person name="Patel N.V."/>
            <person name="Hinsu A.T."/>
            <person name="Kumar R."/>
            <person name="Pandey M."/>
            <person name="Agarwal S."/>
            <person name="Srivastava S."/>
            <person name="Singh M."/>
            <person name="Iquebal M.A."/>
            <person name="Jaiswal S."/>
            <person name="Angadi U.B."/>
            <person name="Kumar N."/>
            <person name="Raza M."/>
            <person name="Shah T.M."/>
            <person name="Rai A."/>
            <person name="Jena J.K."/>
        </authorList>
    </citation>
    <scope>NUCLEOTIDE SEQUENCE [LARGE SCALE GENOMIC DNA]</scope>
    <source>
        <strain evidence="17">DASCIFA01</strain>
        <tissue evidence="17">Testis</tissue>
    </source>
</reference>
<dbReference type="Pfam" id="PF02883">
    <property type="entry name" value="Alpha_adaptinC2"/>
    <property type="match status" value="1"/>
</dbReference>
<feature type="compositionally biased region" description="Pro residues" evidence="11">
    <location>
        <begin position="1012"/>
        <end position="1026"/>
    </location>
</feature>
<dbReference type="PROSITE" id="PS50909">
    <property type="entry name" value="GAT"/>
    <property type="match status" value="1"/>
</dbReference>
<evidence type="ECO:0000256" key="6">
    <source>
        <dbReference type="ARBA" id="ARBA00022843"/>
    </source>
</evidence>
<dbReference type="FunFam" id="1.25.40.90:FF:000011">
    <property type="entry name" value="ADP-ribosylation factor-binding protein GGA3 isoform X1"/>
    <property type="match status" value="1"/>
</dbReference>
<dbReference type="SUPFAM" id="SSF89009">
    <property type="entry name" value="GAT-like domain"/>
    <property type="match status" value="1"/>
</dbReference>
<dbReference type="SUPFAM" id="SSF48464">
    <property type="entry name" value="ENTH/VHS domain"/>
    <property type="match status" value="1"/>
</dbReference>
<dbReference type="InterPro" id="IPR013761">
    <property type="entry name" value="SAM/pointed_sf"/>
</dbReference>
<dbReference type="InterPro" id="IPR008153">
    <property type="entry name" value="GAE_dom"/>
</dbReference>
<gene>
    <name evidence="17" type="ORF">ROHU_008807</name>
    <name evidence="16" type="ORF">ROHU_009808</name>
</gene>
<evidence type="ECO:0000313" key="16">
    <source>
        <dbReference type="EMBL" id="RXN13223.1"/>
    </source>
</evidence>
<dbReference type="InterPro" id="IPR038461">
    <property type="entry name" value="Schlafen_AlbA_2_dom_sf"/>
</dbReference>
<keyword evidence="18" id="KW-1185">Reference proteome</keyword>
<feature type="domain" description="GAT" evidence="15">
    <location>
        <begin position="850"/>
        <end position="977"/>
    </location>
</feature>
<dbReference type="GO" id="GO:0031267">
    <property type="term" value="F:small GTPase binding"/>
    <property type="evidence" value="ECO:0007669"/>
    <property type="project" value="InterPro"/>
</dbReference>
<dbReference type="Pfam" id="PF00790">
    <property type="entry name" value="VHS"/>
    <property type="match status" value="1"/>
</dbReference>
<dbReference type="SMART" id="SM00809">
    <property type="entry name" value="Alpha_adaptinC2"/>
    <property type="match status" value="1"/>
</dbReference>
<dbReference type="GO" id="GO:0034394">
    <property type="term" value="P:protein localization to cell surface"/>
    <property type="evidence" value="ECO:0007669"/>
    <property type="project" value="TreeGrafter"/>
</dbReference>
<dbReference type="InterPro" id="IPR004152">
    <property type="entry name" value="GAT_dom"/>
</dbReference>
<keyword evidence="7" id="KW-0653">Protein transport</keyword>
<dbReference type="GO" id="GO:0006886">
    <property type="term" value="P:intracellular protein transport"/>
    <property type="evidence" value="ECO:0007669"/>
    <property type="project" value="InterPro"/>
</dbReference>
<dbReference type="InterPro" id="IPR008152">
    <property type="entry name" value="Clathrin_a/b/g-adaptin_app_Ig"/>
</dbReference>
<feature type="compositionally biased region" description="Polar residues" evidence="11">
    <location>
        <begin position="1052"/>
        <end position="1066"/>
    </location>
</feature>
<feature type="region of interest" description="Disordered" evidence="11">
    <location>
        <begin position="1201"/>
        <end position="1236"/>
    </location>
</feature>